<sequence>MNGDQPISWLMFFTLAAGVVIVGGFIINFLRSRSNRDVAEDTLAGDGHGRFLAPSGAGPELLAVTAFALIAMGLLAVGYNNKSDSLTAQAPSPAGQTTGQSGLQAPGSQNQPKPYQPANPATDQRVSPTGSDAGVGASPGNTGTPTKEQ</sequence>
<gene>
    <name evidence="3" type="ORF">BJ122_11089</name>
</gene>
<evidence type="ECO:0000313" key="3">
    <source>
        <dbReference type="EMBL" id="PYF02752.1"/>
    </source>
</evidence>
<evidence type="ECO:0000313" key="4">
    <source>
        <dbReference type="Proteomes" id="UP000248148"/>
    </source>
</evidence>
<proteinExistence type="predicted"/>
<keyword evidence="2" id="KW-1133">Transmembrane helix</keyword>
<keyword evidence="2" id="KW-0812">Transmembrane</keyword>
<name>A0A318TCL6_9BRAD</name>
<reference evidence="3 4" key="1">
    <citation type="submission" date="2018-06" db="EMBL/GenBank/DDBJ databases">
        <title>Genomic Encyclopedia of Archaeal and Bacterial Type Strains, Phase II (KMG-II): from individual species to whole genera.</title>
        <authorList>
            <person name="Goeker M."/>
        </authorList>
    </citation>
    <scope>NUCLEOTIDE SEQUENCE [LARGE SCALE GENOMIC DNA]</scope>
    <source>
        <strain evidence="3 4">JCM 11668</strain>
    </source>
</reference>
<comment type="caution">
    <text evidence="3">The sequence shown here is derived from an EMBL/GenBank/DDBJ whole genome shotgun (WGS) entry which is preliminary data.</text>
</comment>
<feature type="transmembrane region" description="Helical" evidence="2">
    <location>
        <begin position="6"/>
        <end position="30"/>
    </location>
</feature>
<dbReference type="Proteomes" id="UP000248148">
    <property type="component" value="Unassembled WGS sequence"/>
</dbReference>
<organism evidence="3 4">
    <name type="scientific">Rhodopseudomonas faecalis</name>
    <dbReference type="NCBI Taxonomy" id="99655"/>
    <lineage>
        <taxon>Bacteria</taxon>
        <taxon>Pseudomonadati</taxon>
        <taxon>Pseudomonadota</taxon>
        <taxon>Alphaproteobacteria</taxon>
        <taxon>Hyphomicrobiales</taxon>
        <taxon>Nitrobacteraceae</taxon>
        <taxon>Rhodopseudomonas</taxon>
    </lineage>
</organism>
<keyword evidence="2" id="KW-0472">Membrane</keyword>
<dbReference type="OrthoDB" id="8233123at2"/>
<protein>
    <submittedName>
        <fullName evidence="3">Uncharacterized protein</fullName>
    </submittedName>
</protein>
<dbReference type="EMBL" id="QJTI01000010">
    <property type="protein sequence ID" value="PYF02752.1"/>
    <property type="molecule type" value="Genomic_DNA"/>
</dbReference>
<dbReference type="RefSeq" id="WP_110780914.1">
    <property type="nucleotide sequence ID" value="NZ_QJTI01000010.1"/>
</dbReference>
<dbReference type="AlphaFoldDB" id="A0A318TCL6"/>
<keyword evidence="4" id="KW-1185">Reference proteome</keyword>
<feature type="compositionally biased region" description="Polar residues" evidence="1">
    <location>
        <begin position="85"/>
        <end position="130"/>
    </location>
</feature>
<feature type="transmembrane region" description="Helical" evidence="2">
    <location>
        <begin position="61"/>
        <end position="79"/>
    </location>
</feature>
<feature type="compositionally biased region" description="Polar residues" evidence="1">
    <location>
        <begin position="139"/>
        <end position="149"/>
    </location>
</feature>
<evidence type="ECO:0000256" key="1">
    <source>
        <dbReference type="SAM" id="MobiDB-lite"/>
    </source>
</evidence>
<accession>A0A318TCL6</accession>
<evidence type="ECO:0000256" key="2">
    <source>
        <dbReference type="SAM" id="Phobius"/>
    </source>
</evidence>
<feature type="region of interest" description="Disordered" evidence="1">
    <location>
        <begin position="85"/>
        <end position="149"/>
    </location>
</feature>